<keyword evidence="4 8" id="KW-0812">Transmembrane</keyword>
<evidence type="ECO:0000256" key="7">
    <source>
        <dbReference type="ARBA" id="ARBA00023306"/>
    </source>
</evidence>
<keyword evidence="8" id="KW-0997">Cell inner membrane</keyword>
<evidence type="ECO:0000256" key="4">
    <source>
        <dbReference type="ARBA" id="ARBA00022692"/>
    </source>
</evidence>
<dbReference type="GO" id="GO:0005886">
    <property type="term" value="C:plasma membrane"/>
    <property type="evidence" value="ECO:0007669"/>
    <property type="project" value="UniProtKB-SubCell"/>
</dbReference>
<comment type="caution">
    <text evidence="10">The sequence shown here is derived from an EMBL/GenBank/DDBJ whole genome shotgun (WGS) entry which is preliminary data.</text>
</comment>
<evidence type="ECO:0000256" key="6">
    <source>
        <dbReference type="ARBA" id="ARBA00023136"/>
    </source>
</evidence>
<dbReference type="EMBL" id="PQCO01000195">
    <property type="protein sequence ID" value="PUE01721.1"/>
    <property type="molecule type" value="Genomic_DNA"/>
</dbReference>
<proteinExistence type="inferred from homology"/>
<evidence type="ECO:0000313" key="11">
    <source>
        <dbReference type="Proteomes" id="UP000250928"/>
    </source>
</evidence>
<comment type="similarity">
    <text evidence="8">Belongs to the FtsL family.</text>
</comment>
<evidence type="ECO:0000256" key="8">
    <source>
        <dbReference type="HAMAP-Rule" id="MF_00910"/>
    </source>
</evidence>
<evidence type="ECO:0000313" key="10">
    <source>
        <dbReference type="EMBL" id="PUE01721.1"/>
    </source>
</evidence>
<reference evidence="10 11" key="1">
    <citation type="submission" date="2018-01" db="EMBL/GenBank/DDBJ databases">
        <title>Novel co-symbiosis in the lucinid bivalve Phacoides pectinatus.</title>
        <authorList>
            <person name="Lim S.J."/>
            <person name="Davis B.G."/>
            <person name="Gill D.E."/>
            <person name="Engel A.S."/>
            <person name="Anderson L.C."/>
            <person name="Campbell B.J."/>
        </authorList>
    </citation>
    <scope>NUCLEOTIDE SEQUENCE [LARGE SCALE GENOMIC DNA]</scope>
    <source>
        <strain evidence="10">N3_P5</strain>
    </source>
</reference>
<protein>
    <recommendedName>
        <fullName evidence="8 9">Cell division protein FtsL</fullName>
    </recommendedName>
</protein>
<organism evidence="10 11">
    <name type="scientific">Candidatus Sedimenticola endophacoides</name>
    <dbReference type="NCBI Taxonomy" id="2548426"/>
    <lineage>
        <taxon>Bacteria</taxon>
        <taxon>Pseudomonadati</taxon>
        <taxon>Pseudomonadota</taxon>
        <taxon>Gammaproteobacteria</taxon>
        <taxon>Chromatiales</taxon>
        <taxon>Sedimenticolaceae</taxon>
        <taxon>Sedimenticola</taxon>
    </lineage>
</organism>
<evidence type="ECO:0000256" key="2">
    <source>
        <dbReference type="ARBA" id="ARBA00022475"/>
    </source>
</evidence>
<keyword evidence="2 8" id="KW-1003">Cell membrane</keyword>
<keyword evidence="3 8" id="KW-0132">Cell division</keyword>
<dbReference type="Proteomes" id="UP000250928">
    <property type="component" value="Unassembled WGS sequence"/>
</dbReference>
<dbReference type="PANTHER" id="PTHR37479:SF1">
    <property type="entry name" value="CELL DIVISION PROTEIN FTSL"/>
    <property type="match status" value="1"/>
</dbReference>
<evidence type="ECO:0000256" key="1">
    <source>
        <dbReference type="ARBA" id="ARBA00004401"/>
    </source>
</evidence>
<keyword evidence="5 8" id="KW-1133">Transmembrane helix</keyword>
<dbReference type="GO" id="GO:0032153">
    <property type="term" value="C:cell division site"/>
    <property type="evidence" value="ECO:0007669"/>
    <property type="project" value="UniProtKB-UniRule"/>
</dbReference>
<comment type="subcellular location">
    <subcellularLocation>
        <location evidence="8">Cell inner membrane</location>
        <topology evidence="8">Single-pass type II membrane protein</topology>
    </subcellularLocation>
    <subcellularLocation>
        <location evidence="1">Cell membrane</location>
        <topology evidence="1">Single-pass type II membrane protein</topology>
    </subcellularLocation>
    <text evidence="8">Localizes to the division septum where it forms a ring structure.</text>
</comment>
<gene>
    <name evidence="8 10" type="primary">ftsL</name>
    <name evidence="10" type="ORF">C3L24_07325</name>
</gene>
<dbReference type="HAMAP" id="MF_00910">
    <property type="entry name" value="FtsL"/>
    <property type="match status" value="1"/>
</dbReference>
<dbReference type="AlphaFoldDB" id="A0A657PQL6"/>
<keyword evidence="7 8" id="KW-0131">Cell cycle</keyword>
<comment type="subunit">
    <text evidence="8">Part of a complex composed of FtsB, FtsL and FtsQ.</text>
</comment>
<comment type="function">
    <text evidence="8">Essential cell division protein. May link together the upstream cell division proteins, which are predominantly cytoplasmic, with the downstream cell division proteins, which are predominantly periplasmic.</text>
</comment>
<dbReference type="InterPro" id="IPR011922">
    <property type="entry name" value="Cell_div_FtsL"/>
</dbReference>
<dbReference type="PANTHER" id="PTHR37479">
    <property type="entry name" value="CELL DIVISION PROTEIN FTSL"/>
    <property type="match status" value="1"/>
</dbReference>
<dbReference type="GO" id="GO:0043093">
    <property type="term" value="P:FtsZ-dependent cytokinesis"/>
    <property type="evidence" value="ECO:0007669"/>
    <property type="project" value="UniProtKB-UniRule"/>
</dbReference>
<evidence type="ECO:0000256" key="3">
    <source>
        <dbReference type="ARBA" id="ARBA00022618"/>
    </source>
</evidence>
<accession>A0A657PQL6</accession>
<dbReference type="NCBIfam" id="TIGR02209">
    <property type="entry name" value="ftsL_broad"/>
    <property type="match status" value="1"/>
</dbReference>
<keyword evidence="6 8" id="KW-0472">Membrane</keyword>
<sequence length="92" mass="10398">MTRGQLALAVSLSLLVVVSGIGVVYAKYASRKHFLELQGLQGERDALDVEWGRLQLELSTWATHGRIESEARERLNMHMPKTEEVVLIRLEP</sequence>
<name>A0A657PQL6_9GAMM</name>
<dbReference type="Pfam" id="PF04999">
    <property type="entry name" value="FtsL"/>
    <property type="match status" value="1"/>
</dbReference>
<evidence type="ECO:0000256" key="9">
    <source>
        <dbReference type="NCBIfam" id="TIGR02209"/>
    </source>
</evidence>
<evidence type="ECO:0000256" key="5">
    <source>
        <dbReference type="ARBA" id="ARBA00022989"/>
    </source>
</evidence>